<dbReference type="Proteomes" id="UP001187343">
    <property type="component" value="Unassembled WGS sequence"/>
</dbReference>
<evidence type="ECO:0000313" key="1">
    <source>
        <dbReference type="EMBL" id="KAK2916354.1"/>
    </source>
</evidence>
<keyword evidence="2" id="KW-1185">Reference proteome</keyword>
<name>A0AA88QPD5_9TELE</name>
<proteinExistence type="predicted"/>
<dbReference type="EMBL" id="JAUYZG010000001">
    <property type="protein sequence ID" value="KAK2916354.1"/>
    <property type="molecule type" value="Genomic_DNA"/>
</dbReference>
<sequence>MRSSTCRKRFYCTESSTFPAFPAAHGTGLNDGVWGLAAETIFASLPFSTPPVKLKWISPTTNLPSPFVADCIDPICRQFES</sequence>
<organism evidence="1 2">
    <name type="scientific">Cirrhinus molitorella</name>
    <name type="common">mud carp</name>
    <dbReference type="NCBI Taxonomy" id="172907"/>
    <lineage>
        <taxon>Eukaryota</taxon>
        <taxon>Metazoa</taxon>
        <taxon>Chordata</taxon>
        <taxon>Craniata</taxon>
        <taxon>Vertebrata</taxon>
        <taxon>Euteleostomi</taxon>
        <taxon>Actinopterygii</taxon>
        <taxon>Neopterygii</taxon>
        <taxon>Teleostei</taxon>
        <taxon>Ostariophysi</taxon>
        <taxon>Cypriniformes</taxon>
        <taxon>Cyprinidae</taxon>
        <taxon>Labeoninae</taxon>
        <taxon>Labeonini</taxon>
        <taxon>Cirrhinus</taxon>
    </lineage>
</organism>
<protein>
    <submittedName>
        <fullName evidence="1">Uncharacterized protein</fullName>
    </submittedName>
</protein>
<evidence type="ECO:0000313" key="2">
    <source>
        <dbReference type="Proteomes" id="UP001187343"/>
    </source>
</evidence>
<comment type="caution">
    <text evidence="1">The sequence shown here is derived from an EMBL/GenBank/DDBJ whole genome shotgun (WGS) entry which is preliminary data.</text>
</comment>
<reference evidence="1" key="1">
    <citation type="submission" date="2023-08" db="EMBL/GenBank/DDBJ databases">
        <title>Chromosome-level Genome Assembly of mud carp (Cirrhinus molitorella).</title>
        <authorList>
            <person name="Liu H."/>
        </authorList>
    </citation>
    <scope>NUCLEOTIDE SEQUENCE</scope>
    <source>
        <strain evidence="1">Prfri</strain>
        <tissue evidence="1">Muscle</tissue>
    </source>
</reference>
<dbReference type="AlphaFoldDB" id="A0AA88QPD5"/>
<gene>
    <name evidence="1" type="ORF">Q8A67_000728</name>
</gene>
<accession>A0AA88QPD5</accession>